<dbReference type="EnsemblPlants" id="Ma04_t25870.1">
    <property type="protein sequence ID" value="Ma04_p25870.1"/>
    <property type="gene ID" value="Ma04_g25870"/>
</dbReference>
<evidence type="ECO:0000313" key="3">
    <source>
        <dbReference type="Proteomes" id="UP000012960"/>
    </source>
</evidence>
<feature type="transmembrane region" description="Helical" evidence="1">
    <location>
        <begin position="86"/>
        <end position="107"/>
    </location>
</feature>
<keyword evidence="1" id="KW-1133">Transmembrane helix</keyword>
<sequence>MLARSQGRVRRNGARQVVSSIPLLVLFHQCSLLKESQKMMDAGNVSFGAVNRAIEEWEESIWSFSCGAFWSAWAMELGEHHSHQELLYWFASQFGLFFSTLISTWGLHL</sequence>
<keyword evidence="1" id="KW-0472">Membrane</keyword>
<keyword evidence="3" id="KW-1185">Reference proteome</keyword>
<dbReference type="Proteomes" id="UP000012960">
    <property type="component" value="Unplaced"/>
</dbReference>
<dbReference type="InParanoid" id="A0A804ITX4"/>
<dbReference type="AlphaFoldDB" id="A0A804ITX4"/>
<reference evidence="2" key="1">
    <citation type="submission" date="2021-05" db="UniProtKB">
        <authorList>
            <consortium name="EnsemblPlants"/>
        </authorList>
    </citation>
    <scope>IDENTIFICATION</scope>
    <source>
        <strain evidence="2">subsp. malaccensis</strain>
    </source>
</reference>
<evidence type="ECO:0000256" key="1">
    <source>
        <dbReference type="SAM" id="Phobius"/>
    </source>
</evidence>
<accession>A0A804ITX4</accession>
<organism evidence="2 3">
    <name type="scientific">Musa acuminata subsp. malaccensis</name>
    <name type="common">Wild banana</name>
    <name type="synonym">Musa malaccensis</name>
    <dbReference type="NCBI Taxonomy" id="214687"/>
    <lineage>
        <taxon>Eukaryota</taxon>
        <taxon>Viridiplantae</taxon>
        <taxon>Streptophyta</taxon>
        <taxon>Embryophyta</taxon>
        <taxon>Tracheophyta</taxon>
        <taxon>Spermatophyta</taxon>
        <taxon>Magnoliopsida</taxon>
        <taxon>Liliopsida</taxon>
        <taxon>Zingiberales</taxon>
        <taxon>Musaceae</taxon>
        <taxon>Musa</taxon>
    </lineage>
</organism>
<evidence type="ECO:0000313" key="2">
    <source>
        <dbReference type="EnsemblPlants" id="Ma04_p25870.1"/>
    </source>
</evidence>
<protein>
    <submittedName>
        <fullName evidence="2">Uncharacterized protein</fullName>
    </submittedName>
</protein>
<proteinExistence type="predicted"/>
<dbReference type="Gramene" id="Ma04_t25870.1">
    <property type="protein sequence ID" value="Ma04_p25870.1"/>
    <property type="gene ID" value="Ma04_g25870"/>
</dbReference>
<name>A0A804ITX4_MUSAM</name>
<keyword evidence="1" id="KW-0812">Transmembrane</keyword>